<dbReference type="Proteomes" id="UP001501666">
    <property type="component" value="Unassembled WGS sequence"/>
</dbReference>
<evidence type="ECO:0000256" key="1">
    <source>
        <dbReference type="SAM" id="MobiDB-lite"/>
    </source>
</evidence>
<reference evidence="2 3" key="1">
    <citation type="journal article" date="2019" name="Int. J. Syst. Evol. Microbiol.">
        <title>The Global Catalogue of Microorganisms (GCM) 10K type strain sequencing project: providing services to taxonomists for standard genome sequencing and annotation.</title>
        <authorList>
            <consortium name="The Broad Institute Genomics Platform"/>
            <consortium name="The Broad Institute Genome Sequencing Center for Infectious Disease"/>
            <person name="Wu L."/>
            <person name="Ma J."/>
        </authorList>
    </citation>
    <scope>NUCLEOTIDE SEQUENCE [LARGE SCALE GENOMIC DNA]</scope>
    <source>
        <strain evidence="2 3">JCM 6835</strain>
    </source>
</reference>
<dbReference type="EMBL" id="BAAATE010000075">
    <property type="protein sequence ID" value="GAA2702030.1"/>
    <property type="molecule type" value="Genomic_DNA"/>
</dbReference>
<feature type="region of interest" description="Disordered" evidence="1">
    <location>
        <begin position="183"/>
        <end position="244"/>
    </location>
</feature>
<sequence>MHHIARQDPKVHHSGFQGGFLIQTGQQKHVLDQHAHPFSLALDPAEETLSRRVPNPLPVVVQLGEAADRRERRTQLVRGVGEEVTQPPLGLLRSRSARARRSSITFRVWPSRPVSVRGSVSSTLRSVSPSAMAAAVRSIRLSGRKPSRTTIQATAPSSDNTRTPAASSMTSNCRTVSLLASSDIDTATRPPPDTLVTSTRHSSEPVLPAIVTGRAGSAETSRAVRVGPSETSGGICRTTPPYAS</sequence>
<feature type="compositionally biased region" description="Polar residues" evidence="1">
    <location>
        <begin position="148"/>
        <end position="171"/>
    </location>
</feature>
<proteinExistence type="predicted"/>
<keyword evidence="3" id="KW-1185">Reference proteome</keyword>
<evidence type="ECO:0000313" key="2">
    <source>
        <dbReference type="EMBL" id="GAA2702030.1"/>
    </source>
</evidence>
<organism evidence="2 3">
    <name type="scientific">Nonomuraea recticatena</name>
    <dbReference type="NCBI Taxonomy" id="46178"/>
    <lineage>
        <taxon>Bacteria</taxon>
        <taxon>Bacillati</taxon>
        <taxon>Actinomycetota</taxon>
        <taxon>Actinomycetes</taxon>
        <taxon>Streptosporangiales</taxon>
        <taxon>Streptosporangiaceae</taxon>
        <taxon>Nonomuraea</taxon>
    </lineage>
</organism>
<comment type="caution">
    <text evidence="2">The sequence shown here is derived from an EMBL/GenBank/DDBJ whole genome shotgun (WGS) entry which is preliminary data.</text>
</comment>
<accession>A0ABN3TGZ4</accession>
<gene>
    <name evidence="2" type="ORF">GCM10010412_100030</name>
</gene>
<name>A0ABN3TGZ4_9ACTN</name>
<feature type="region of interest" description="Disordered" evidence="1">
    <location>
        <begin position="142"/>
        <end position="171"/>
    </location>
</feature>
<evidence type="ECO:0000313" key="3">
    <source>
        <dbReference type="Proteomes" id="UP001501666"/>
    </source>
</evidence>
<protein>
    <submittedName>
        <fullName evidence="2">Uncharacterized protein</fullName>
    </submittedName>
</protein>